<evidence type="ECO:0000313" key="13">
    <source>
        <dbReference type="Proteomes" id="UP000748025"/>
    </source>
</evidence>
<dbReference type="GO" id="GO:0005576">
    <property type="term" value="C:extracellular region"/>
    <property type="evidence" value="ECO:0007669"/>
    <property type="project" value="UniProtKB-SubCell"/>
</dbReference>
<evidence type="ECO:0000256" key="6">
    <source>
        <dbReference type="ARBA" id="ARBA00022729"/>
    </source>
</evidence>
<reference evidence="12" key="1">
    <citation type="journal article" date="2020" name="bioRxiv">
        <title>Whole genome comparisons of ergot fungi reveals the divergence and evolution of species within the genus Claviceps are the result of varying mechanisms driving genome evolution and host range expansion.</title>
        <authorList>
            <person name="Wyka S.A."/>
            <person name="Mondo S.J."/>
            <person name="Liu M."/>
            <person name="Dettman J."/>
            <person name="Nalam V."/>
            <person name="Broders K.D."/>
        </authorList>
    </citation>
    <scope>NUCLEOTIDE SEQUENCE</scope>
    <source>
        <strain evidence="12">CCC 602</strain>
    </source>
</reference>
<evidence type="ECO:0000256" key="7">
    <source>
        <dbReference type="ARBA" id="ARBA00023157"/>
    </source>
</evidence>
<feature type="domain" description="CFEM" evidence="11">
    <location>
        <begin position="43"/>
        <end position="100"/>
    </location>
</feature>
<dbReference type="Pfam" id="PF05730">
    <property type="entry name" value="CFEM"/>
    <property type="match status" value="1"/>
</dbReference>
<feature type="region of interest" description="Disordered" evidence="9">
    <location>
        <begin position="114"/>
        <end position="179"/>
    </location>
</feature>
<keyword evidence="5" id="KW-0336">GPI-anchor</keyword>
<keyword evidence="7" id="KW-1015">Disulfide bond</keyword>
<sequence>MRRLALVTLVLFLLVTLLPSPASSIRWIGKKKGLYCRAWASKGLDECALGCLYDFYTNHLGCSLNYQACVCSPYNLHTLTNSVCLPNECDEFQVRTSTRLLLLKCDQWRAEREQTEKTEHTEHTDKYDQPPAEEWRLTPYEPKPDRPHLERRKKKKGKYPCETQASRHPDWSPNWNHER</sequence>
<keyword evidence="5" id="KW-0325">Glycoprotein</keyword>
<protein>
    <recommendedName>
        <fullName evidence="11">CFEM domain-containing protein</fullName>
    </recommendedName>
</protein>
<proteinExistence type="inferred from homology"/>
<keyword evidence="8" id="KW-0449">Lipoprotein</keyword>
<evidence type="ECO:0000256" key="10">
    <source>
        <dbReference type="SAM" id="SignalP"/>
    </source>
</evidence>
<evidence type="ECO:0000256" key="8">
    <source>
        <dbReference type="ARBA" id="ARBA00023288"/>
    </source>
</evidence>
<keyword evidence="4" id="KW-0964">Secreted</keyword>
<feature type="compositionally biased region" description="Basic and acidic residues" evidence="9">
    <location>
        <begin position="165"/>
        <end position="179"/>
    </location>
</feature>
<evidence type="ECO:0000256" key="1">
    <source>
        <dbReference type="ARBA" id="ARBA00004589"/>
    </source>
</evidence>
<organism evidence="12 13">
    <name type="scientific">Claviceps pusilla</name>
    <dbReference type="NCBI Taxonomy" id="123648"/>
    <lineage>
        <taxon>Eukaryota</taxon>
        <taxon>Fungi</taxon>
        <taxon>Dikarya</taxon>
        <taxon>Ascomycota</taxon>
        <taxon>Pezizomycotina</taxon>
        <taxon>Sordariomycetes</taxon>
        <taxon>Hypocreomycetidae</taxon>
        <taxon>Hypocreales</taxon>
        <taxon>Clavicipitaceae</taxon>
        <taxon>Claviceps</taxon>
    </lineage>
</organism>
<feature type="compositionally biased region" description="Basic residues" evidence="9">
    <location>
        <begin position="149"/>
        <end position="158"/>
    </location>
</feature>
<feature type="chain" id="PRO_5040200056" description="CFEM domain-containing protein" evidence="10">
    <location>
        <begin position="25"/>
        <end position="179"/>
    </location>
</feature>
<comment type="similarity">
    <text evidence="3">Belongs to the RBT5 family.</text>
</comment>
<evidence type="ECO:0000256" key="2">
    <source>
        <dbReference type="ARBA" id="ARBA00004613"/>
    </source>
</evidence>
<evidence type="ECO:0000256" key="4">
    <source>
        <dbReference type="ARBA" id="ARBA00022525"/>
    </source>
</evidence>
<evidence type="ECO:0000259" key="11">
    <source>
        <dbReference type="Pfam" id="PF05730"/>
    </source>
</evidence>
<keyword evidence="5" id="KW-0472">Membrane</keyword>
<evidence type="ECO:0000256" key="9">
    <source>
        <dbReference type="SAM" id="MobiDB-lite"/>
    </source>
</evidence>
<evidence type="ECO:0000256" key="5">
    <source>
        <dbReference type="ARBA" id="ARBA00022622"/>
    </source>
</evidence>
<dbReference type="InterPro" id="IPR008427">
    <property type="entry name" value="Extracellular_membr_CFEM_dom"/>
</dbReference>
<name>A0A9P7NC59_9HYPO</name>
<keyword evidence="6 10" id="KW-0732">Signal</keyword>
<evidence type="ECO:0000256" key="3">
    <source>
        <dbReference type="ARBA" id="ARBA00010031"/>
    </source>
</evidence>
<evidence type="ECO:0000313" key="12">
    <source>
        <dbReference type="EMBL" id="KAG6007396.1"/>
    </source>
</evidence>
<feature type="signal peptide" evidence="10">
    <location>
        <begin position="1"/>
        <end position="24"/>
    </location>
</feature>
<dbReference type="GO" id="GO:0098552">
    <property type="term" value="C:side of membrane"/>
    <property type="evidence" value="ECO:0007669"/>
    <property type="project" value="UniProtKB-KW"/>
</dbReference>
<dbReference type="AlphaFoldDB" id="A0A9P7NC59"/>
<dbReference type="EMBL" id="SRPW01001091">
    <property type="protein sequence ID" value="KAG6007396.1"/>
    <property type="molecule type" value="Genomic_DNA"/>
</dbReference>
<gene>
    <name evidence="12" type="ORF">E4U43_000329</name>
</gene>
<feature type="compositionally biased region" description="Basic and acidic residues" evidence="9">
    <location>
        <begin position="114"/>
        <end position="148"/>
    </location>
</feature>
<comment type="caution">
    <text evidence="12">The sequence shown here is derived from an EMBL/GenBank/DDBJ whole genome shotgun (WGS) entry which is preliminary data.</text>
</comment>
<comment type="subcellular location">
    <subcellularLocation>
        <location evidence="1">Membrane</location>
        <topology evidence="1">Lipid-anchor</topology>
        <topology evidence="1">GPI-anchor</topology>
    </subcellularLocation>
    <subcellularLocation>
        <location evidence="2">Secreted</location>
    </subcellularLocation>
</comment>
<accession>A0A9P7NC59</accession>
<keyword evidence="13" id="KW-1185">Reference proteome</keyword>
<dbReference type="Proteomes" id="UP000748025">
    <property type="component" value="Unassembled WGS sequence"/>
</dbReference>